<dbReference type="InterPro" id="IPR048683">
    <property type="entry name" value="Sf6_terminase"/>
</dbReference>
<evidence type="ECO:0000256" key="1">
    <source>
        <dbReference type="SAM" id="MobiDB-lite"/>
    </source>
</evidence>
<evidence type="ECO:0000313" key="2">
    <source>
        <dbReference type="EMBL" id="DAF91386.1"/>
    </source>
</evidence>
<feature type="compositionally biased region" description="Basic and acidic residues" evidence="1">
    <location>
        <begin position="9"/>
        <end position="18"/>
    </location>
</feature>
<keyword evidence="2" id="KW-0238">DNA-binding</keyword>
<dbReference type="Pfam" id="PF20901">
    <property type="entry name" value="Sf6_terminase"/>
    <property type="match status" value="1"/>
</dbReference>
<dbReference type="GO" id="GO:0003677">
    <property type="term" value="F:DNA binding"/>
    <property type="evidence" value="ECO:0007669"/>
    <property type="project" value="UniProtKB-KW"/>
</dbReference>
<dbReference type="EMBL" id="BK016052">
    <property type="protein sequence ID" value="DAF91386.1"/>
    <property type="molecule type" value="Genomic_DNA"/>
</dbReference>
<accession>A0A8S5UAG8</accession>
<protein>
    <submittedName>
        <fullName evidence="2">Sf6 terminase small subunit gp1, octamer, DNA-binding, CAPS buffer.65A</fullName>
    </submittedName>
</protein>
<proteinExistence type="predicted"/>
<reference evidence="2" key="1">
    <citation type="journal article" date="2021" name="Proc. Natl. Acad. Sci. U.S.A.">
        <title>A Catalog of Tens of Thousands of Viruses from Human Metagenomes Reveals Hidden Associations with Chronic Diseases.</title>
        <authorList>
            <person name="Tisza M.J."/>
            <person name="Buck C.B."/>
        </authorList>
    </citation>
    <scope>NUCLEOTIDE SEQUENCE</scope>
    <source>
        <strain evidence="2">CtZYN8</strain>
    </source>
</reference>
<feature type="region of interest" description="Disordered" evidence="1">
    <location>
        <begin position="1"/>
        <end position="21"/>
    </location>
</feature>
<organism evidence="2">
    <name type="scientific">Myoviridae sp. ctZYN8</name>
    <dbReference type="NCBI Taxonomy" id="2825128"/>
    <lineage>
        <taxon>Viruses</taxon>
        <taxon>Duplodnaviria</taxon>
        <taxon>Heunggongvirae</taxon>
        <taxon>Uroviricota</taxon>
        <taxon>Caudoviricetes</taxon>
    </lineage>
</organism>
<sequence length="169" mass="18643">MKKQPTKKQTAENKEKGRPSRYSAALAERICEHIRCGCSLRRAADKEGVPHSTVMTWALNNTVFSDQYARACEDRLTALEDKLLDLVEKGHEVAPCAKIGGTMLQAVKLEIDTLKWMLAKLMPKRYGDRAALALEGGDTPVKLAHTLPAEAVAPLAAALKEIWSEEEES</sequence>
<dbReference type="Gene3D" id="1.10.10.60">
    <property type="entry name" value="Homeodomain-like"/>
    <property type="match status" value="1"/>
</dbReference>
<name>A0A8S5UAG8_9CAUD</name>